<reference evidence="1" key="1">
    <citation type="submission" date="2023-05" db="EMBL/GenBank/DDBJ databases">
        <title>Colonisation of extended spectrum b-lactamase- and carbapenemase-producing bacteria on hospital surfaces from low- and middle-income countries.</title>
        <authorList>
            <person name="Nieto-Rosado M."/>
            <person name="Sands K."/>
            <person name="Iregbu K."/>
            <person name="Zahra R."/>
            <person name="Mazarati J.B."/>
            <person name="Mehtar S."/>
            <person name="Barnards-Group B."/>
            <person name="Walsh T.R."/>
        </authorList>
    </citation>
    <scope>NUCLEOTIDE SEQUENCE</scope>
    <source>
        <strain evidence="1">PP-E493</strain>
    </source>
</reference>
<proteinExistence type="predicted"/>
<evidence type="ECO:0000313" key="2">
    <source>
        <dbReference type="Proteomes" id="UP001187859"/>
    </source>
</evidence>
<accession>A0AAE4Q1X6</accession>
<dbReference type="AlphaFoldDB" id="A0AAE4Q1X6"/>
<gene>
    <name evidence="1" type="ORF">QM089_18890</name>
</gene>
<organism evidence="1 2">
    <name type="scientific">Shewanella xiamenensis</name>
    <dbReference type="NCBI Taxonomy" id="332186"/>
    <lineage>
        <taxon>Bacteria</taxon>
        <taxon>Pseudomonadati</taxon>
        <taxon>Pseudomonadota</taxon>
        <taxon>Gammaproteobacteria</taxon>
        <taxon>Alteromonadales</taxon>
        <taxon>Shewanellaceae</taxon>
        <taxon>Shewanella</taxon>
    </lineage>
</organism>
<name>A0AAE4Q1X6_9GAMM</name>
<dbReference type="RefSeq" id="WP_317520602.1">
    <property type="nucleotide sequence ID" value="NZ_JASGOQ010000001.1"/>
</dbReference>
<evidence type="ECO:0000313" key="1">
    <source>
        <dbReference type="EMBL" id="MDV5392263.1"/>
    </source>
</evidence>
<dbReference type="EMBL" id="JASGOQ010000001">
    <property type="protein sequence ID" value="MDV5392263.1"/>
    <property type="molecule type" value="Genomic_DNA"/>
</dbReference>
<protein>
    <submittedName>
        <fullName evidence="1">Uncharacterized protein</fullName>
    </submittedName>
</protein>
<comment type="caution">
    <text evidence="1">The sequence shown here is derived from an EMBL/GenBank/DDBJ whole genome shotgun (WGS) entry which is preliminary data.</text>
</comment>
<dbReference type="Proteomes" id="UP001187859">
    <property type="component" value="Unassembled WGS sequence"/>
</dbReference>
<sequence length="66" mass="7625">MEDFFKPTIGATCTYKELGGVKWCMCKIIAEYDGRIWLHNFYTGSMPVKKISEVEFKPLQTDKNGE</sequence>